<dbReference type="InterPro" id="IPR011329">
    <property type="entry name" value="Killer_tox_Kp4/SMK"/>
</dbReference>
<dbReference type="Pfam" id="PF09044">
    <property type="entry name" value="Kp4"/>
    <property type="match status" value="1"/>
</dbReference>
<keyword evidence="4" id="KW-1185">Reference proteome</keyword>
<evidence type="ECO:0000313" key="4">
    <source>
        <dbReference type="Proteomes" id="UP001140513"/>
    </source>
</evidence>
<feature type="domain" description="Killer toxin Kp4" evidence="2">
    <location>
        <begin position="89"/>
        <end position="188"/>
    </location>
</feature>
<reference evidence="3" key="1">
    <citation type="submission" date="2022-10" db="EMBL/GenBank/DDBJ databases">
        <title>Tapping the CABI collections for fungal endophytes: first genome assemblies for Collariella, Neodidymelliopsis, Ascochyta clinopodiicola, Didymella pomorum, Didymosphaeria variabile, Neocosmospora piperis and Neocucurbitaria cava.</title>
        <authorList>
            <person name="Hill R."/>
        </authorList>
    </citation>
    <scope>NUCLEOTIDE SEQUENCE</scope>
    <source>
        <strain evidence="3">IMI 356815</strain>
    </source>
</reference>
<dbReference type="GeneID" id="80905133"/>
<evidence type="ECO:0000256" key="1">
    <source>
        <dbReference type="SAM" id="SignalP"/>
    </source>
</evidence>
<dbReference type="GO" id="GO:0005576">
    <property type="term" value="C:extracellular region"/>
    <property type="evidence" value="ECO:0007669"/>
    <property type="project" value="InterPro"/>
</dbReference>
<organism evidence="3 4">
    <name type="scientific">Didymosphaeria variabile</name>
    <dbReference type="NCBI Taxonomy" id="1932322"/>
    <lineage>
        <taxon>Eukaryota</taxon>
        <taxon>Fungi</taxon>
        <taxon>Dikarya</taxon>
        <taxon>Ascomycota</taxon>
        <taxon>Pezizomycotina</taxon>
        <taxon>Dothideomycetes</taxon>
        <taxon>Pleosporomycetidae</taxon>
        <taxon>Pleosporales</taxon>
        <taxon>Massarineae</taxon>
        <taxon>Didymosphaeriaceae</taxon>
        <taxon>Didymosphaeria</taxon>
    </lineage>
</organism>
<dbReference type="Proteomes" id="UP001140513">
    <property type="component" value="Unassembled WGS sequence"/>
</dbReference>
<gene>
    <name evidence="3" type="ORF">N0V89_001603</name>
</gene>
<protein>
    <recommendedName>
        <fullName evidence="2">Killer toxin Kp4 domain-containing protein</fullName>
    </recommendedName>
</protein>
<dbReference type="SUPFAM" id="SSF55221">
    <property type="entry name" value="Yeast killer toxins"/>
    <property type="match status" value="1"/>
</dbReference>
<accession>A0A9W8XZP3</accession>
<dbReference type="AlphaFoldDB" id="A0A9W8XZP3"/>
<evidence type="ECO:0000259" key="2">
    <source>
        <dbReference type="Pfam" id="PF09044"/>
    </source>
</evidence>
<evidence type="ECO:0000313" key="3">
    <source>
        <dbReference type="EMBL" id="KAJ4361034.1"/>
    </source>
</evidence>
<dbReference type="RefSeq" id="XP_056077236.1">
    <property type="nucleotide sequence ID" value="XM_056210414.1"/>
</dbReference>
<dbReference type="InterPro" id="IPR015131">
    <property type="entry name" value="Killer_tox_Kp4"/>
</dbReference>
<keyword evidence="1" id="KW-0732">Signal</keyword>
<feature type="signal peptide" evidence="1">
    <location>
        <begin position="1"/>
        <end position="19"/>
    </location>
</feature>
<sequence length="222" mass="23804">MQFLQLLGALIWVVGFAAALPQSLVNDNAVNDPALNTTLPASVVNDPATNTTFANQTLSNSNCTSSGDCGITGPLPPIPVTVENPVDATCRGSDMCTKAGCPGAGDAIRHIIETLSYMKPSAKYAKGQQMACWYCQPMGPLTWGNGKHNYGICAWVEGPDGSAMTIDDAWDLLKNLPKECTQCGRNPTRDKGEIRVDYTAKIQGHCKNRNHDDPMEGPCPNY</sequence>
<dbReference type="Gene3D" id="3.30.430.10">
    <property type="entry name" value="Killer Toxin P4, subunit A"/>
    <property type="match status" value="1"/>
</dbReference>
<name>A0A9W8XZP3_9PLEO</name>
<proteinExistence type="predicted"/>
<feature type="chain" id="PRO_5040868284" description="Killer toxin Kp4 domain-containing protein" evidence="1">
    <location>
        <begin position="20"/>
        <end position="222"/>
    </location>
</feature>
<comment type="caution">
    <text evidence="3">The sequence shown here is derived from an EMBL/GenBank/DDBJ whole genome shotgun (WGS) entry which is preliminary data.</text>
</comment>
<dbReference type="EMBL" id="JAPEUX010000001">
    <property type="protein sequence ID" value="KAJ4361034.1"/>
    <property type="molecule type" value="Genomic_DNA"/>
</dbReference>